<organism evidence="2">
    <name type="scientific">Nesodiprion zhejiangensis nucleopolyhedrovirus</name>
    <dbReference type="NCBI Taxonomy" id="3135970"/>
    <lineage>
        <taxon>Viruses</taxon>
        <taxon>Viruses incertae sedis</taxon>
        <taxon>Naldaviricetes</taxon>
        <taxon>Lefavirales</taxon>
        <taxon>Baculoviridae</taxon>
    </lineage>
</organism>
<name>A0AAN0LW68_9BACU</name>
<sequence>MIGYIFAFFVFIVLVYLYCKKDDSKTEDDVTTATKASINDTKSLDYVKKELKNGWNVIMTGVNKKETEAKTQLGKKFNSLENMINNVKTELQQQIATQENTYKQLELKLSELETHMLQDTESNSSQVVENIVTHENTTNEDIESIEEENIVIDE</sequence>
<accession>A0AAN0LW68</accession>
<evidence type="ECO:0000313" key="2">
    <source>
        <dbReference type="EMBL" id="WYD57071.1"/>
    </source>
</evidence>
<protein>
    <submittedName>
        <fullName evidence="2">Uncharacterized protein</fullName>
    </submittedName>
</protein>
<keyword evidence="1" id="KW-0175">Coiled coil</keyword>
<feature type="coiled-coil region" evidence="1">
    <location>
        <begin position="77"/>
        <end position="115"/>
    </location>
</feature>
<evidence type="ECO:0000256" key="1">
    <source>
        <dbReference type="SAM" id="Coils"/>
    </source>
</evidence>
<dbReference type="EMBL" id="OR723730">
    <property type="protein sequence ID" value="WYD57071.1"/>
    <property type="molecule type" value="Genomic_DNA"/>
</dbReference>
<gene>
    <name evidence="2" type="ORF">NezhNPV_ORF26</name>
</gene>
<proteinExistence type="predicted"/>
<reference evidence="2" key="1">
    <citation type="submission" date="2023-10" db="EMBL/GenBank/DDBJ databases">
        <authorList>
            <person name="Wang Q."/>
        </authorList>
    </citation>
    <scope>NUCLEOTIDE SEQUENCE</scope>
    <source>
        <strain evidence="2">BJZYA2014</strain>
    </source>
</reference>